<evidence type="ECO:0000313" key="1">
    <source>
        <dbReference type="EMBL" id="KAJ9053449.1"/>
    </source>
</evidence>
<reference evidence="1" key="1">
    <citation type="submission" date="2022-04" db="EMBL/GenBank/DDBJ databases">
        <title>Genome of the entomopathogenic fungus Entomophthora muscae.</title>
        <authorList>
            <person name="Elya C."/>
            <person name="Lovett B.R."/>
            <person name="Lee E."/>
            <person name="Macias A.M."/>
            <person name="Hajek A.E."/>
            <person name="De Bivort B.L."/>
            <person name="Kasson M.T."/>
            <person name="De Fine Licht H.H."/>
            <person name="Stajich J.E."/>
        </authorList>
    </citation>
    <scope>NUCLEOTIDE SEQUENCE</scope>
    <source>
        <strain evidence="1">Berkeley</strain>
    </source>
</reference>
<gene>
    <name evidence="1" type="primary">BUD32</name>
    <name evidence="1" type="ORF">DSO57_1024067</name>
</gene>
<dbReference type="EMBL" id="QTSX02006518">
    <property type="protein sequence ID" value="KAJ9053449.1"/>
    <property type="molecule type" value="Genomic_DNA"/>
</dbReference>
<comment type="caution">
    <text evidence="1">The sequence shown here is derived from an EMBL/GenBank/DDBJ whole genome shotgun (WGS) entry which is preliminary data.</text>
</comment>
<evidence type="ECO:0000313" key="2">
    <source>
        <dbReference type="Proteomes" id="UP001165960"/>
    </source>
</evidence>
<accession>A0ACC2RTR1</accession>
<dbReference type="EC" id="2.7.11.1" evidence="1"/>
<sequence>MHELNIIHGDLTTSNVMIRTSSGKQESEIEDLASTVLIDFGLSSVSSQPEDKAVDLYVLERAFQATHPQLSSLVSIYYNSTK</sequence>
<name>A0ACC2RTR1_9FUNG</name>
<keyword evidence="2" id="KW-1185">Reference proteome</keyword>
<keyword evidence="1" id="KW-0808">Transferase</keyword>
<keyword evidence="1" id="KW-0418">Kinase</keyword>
<organism evidence="1 2">
    <name type="scientific">Entomophthora muscae</name>
    <dbReference type="NCBI Taxonomy" id="34485"/>
    <lineage>
        <taxon>Eukaryota</taxon>
        <taxon>Fungi</taxon>
        <taxon>Fungi incertae sedis</taxon>
        <taxon>Zoopagomycota</taxon>
        <taxon>Entomophthoromycotina</taxon>
        <taxon>Entomophthoromycetes</taxon>
        <taxon>Entomophthorales</taxon>
        <taxon>Entomophthoraceae</taxon>
        <taxon>Entomophthora</taxon>
    </lineage>
</organism>
<dbReference type="Proteomes" id="UP001165960">
    <property type="component" value="Unassembled WGS sequence"/>
</dbReference>
<proteinExistence type="predicted"/>
<protein>
    <submittedName>
        <fullName evidence="1">Serine/threonine-protein kinase bud32</fullName>
        <ecNumber evidence="1">2.7.11.1</ecNumber>
    </submittedName>
</protein>